<feature type="domain" description="HSF-type DNA-binding" evidence="3">
    <location>
        <begin position="9"/>
        <end position="103"/>
    </location>
</feature>
<dbReference type="Proteomes" id="UP000692954">
    <property type="component" value="Unassembled WGS sequence"/>
</dbReference>
<sequence length="262" mass="31227">MKRRNKEHKIIKFIEVTHEILNQNEYNKIIRWDEDGLKIQIFNRELLKDLVLPKYFKHANYSSFLRQLNMYGFTSNKDQYGTLTYYHPFFTKQKVLMKSIIKKKHQKQNQSDQSIYGIDQSELNNQIKALQCEQIKIQQKLLSSIDYQIKIKNSIKLFLQTKLSLAQEGEQNCKFFIESVRNLVKGMKSESQNAFQLLFKQLFQEYLQEEPQSTSIISEIEEQSNQLLFSPTPFGKIDLFQEYILFPQISQELEFSGSKFEF</sequence>
<gene>
    <name evidence="4" type="ORF">PSON_ATCC_30995.1.T0480178</name>
</gene>
<evidence type="ECO:0000313" key="5">
    <source>
        <dbReference type="Proteomes" id="UP000692954"/>
    </source>
</evidence>
<keyword evidence="1" id="KW-0238">DNA-binding</keyword>
<evidence type="ECO:0000256" key="1">
    <source>
        <dbReference type="ARBA" id="ARBA00023125"/>
    </source>
</evidence>
<dbReference type="OrthoDB" id="60033at2759"/>
<name>A0A8S1N2B9_9CILI</name>
<proteinExistence type="inferred from homology"/>
<reference evidence="4" key="1">
    <citation type="submission" date="2021-01" db="EMBL/GenBank/DDBJ databases">
        <authorList>
            <consortium name="Genoscope - CEA"/>
            <person name="William W."/>
        </authorList>
    </citation>
    <scope>NUCLEOTIDE SEQUENCE</scope>
</reference>
<evidence type="ECO:0000313" key="4">
    <source>
        <dbReference type="EMBL" id="CAD8085479.1"/>
    </source>
</evidence>
<accession>A0A8S1N2B9</accession>
<dbReference type="GO" id="GO:0043565">
    <property type="term" value="F:sequence-specific DNA binding"/>
    <property type="evidence" value="ECO:0007669"/>
    <property type="project" value="InterPro"/>
</dbReference>
<dbReference type="AlphaFoldDB" id="A0A8S1N2B9"/>
<evidence type="ECO:0000259" key="3">
    <source>
        <dbReference type="SMART" id="SM00415"/>
    </source>
</evidence>
<dbReference type="InterPro" id="IPR000232">
    <property type="entry name" value="HSF_DNA-bd"/>
</dbReference>
<organism evidence="4 5">
    <name type="scientific">Paramecium sonneborni</name>
    <dbReference type="NCBI Taxonomy" id="65129"/>
    <lineage>
        <taxon>Eukaryota</taxon>
        <taxon>Sar</taxon>
        <taxon>Alveolata</taxon>
        <taxon>Ciliophora</taxon>
        <taxon>Intramacronucleata</taxon>
        <taxon>Oligohymenophorea</taxon>
        <taxon>Peniculida</taxon>
        <taxon>Parameciidae</taxon>
        <taxon>Paramecium</taxon>
    </lineage>
</organism>
<protein>
    <recommendedName>
        <fullName evidence="3">HSF-type DNA-binding domain-containing protein</fullName>
    </recommendedName>
</protein>
<dbReference type="FunFam" id="1.10.10.10:FF:001086">
    <property type="entry name" value="Uncharacterized protein"/>
    <property type="match status" value="1"/>
</dbReference>
<dbReference type="PANTHER" id="PTHR10015">
    <property type="entry name" value="HEAT SHOCK TRANSCRIPTION FACTOR"/>
    <property type="match status" value="1"/>
</dbReference>
<dbReference type="Pfam" id="PF00447">
    <property type="entry name" value="HSF_DNA-bind"/>
    <property type="match status" value="1"/>
</dbReference>
<comment type="similarity">
    <text evidence="2">Belongs to the HSF family.</text>
</comment>
<dbReference type="GO" id="GO:0003700">
    <property type="term" value="F:DNA-binding transcription factor activity"/>
    <property type="evidence" value="ECO:0007669"/>
    <property type="project" value="InterPro"/>
</dbReference>
<comment type="caution">
    <text evidence="4">The sequence shown here is derived from an EMBL/GenBank/DDBJ whole genome shotgun (WGS) entry which is preliminary data.</text>
</comment>
<evidence type="ECO:0000256" key="2">
    <source>
        <dbReference type="RuleBase" id="RU004020"/>
    </source>
</evidence>
<dbReference type="EMBL" id="CAJJDN010000048">
    <property type="protein sequence ID" value="CAD8085479.1"/>
    <property type="molecule type" value="Genomic_DNA"/>
</dbReference>
<dbReference type="SMART" id="SM00415">
    <property type="entry name" value="HSF"/>
    <property type="match status" value="1"/>
</dbReference>
<keyword evidence="5" id="KW-1185">Reference proteome</keyword>
<dbReference type="PANTHER" id="PTHR10015:SF206">
    <property type="entry name" value="HSF-TYPE DNA-BINDING DOMAIN-CONTAINING PROTEIN"/>
    <property type="match status" value="1"/>
</dbReference>